<evidence type="ECO:0000313" key="2">
    <source>
        <dbReference type="Proteomes" id="UP000834106"/>
    </source>
</evidence>
<proteinExistence type="predicted"/>
<organism evidence="1 2">
    <name type="scientific">Fraxinus pennsylvanica</name>
    <dbReference type="NCBI Taxonomy" id="56036"/>
    <lineage>
        <taxon>Eukaryota</taxon>
        <taxon>Viridiplantae</taxon>
        <taxon>Streptophyta</taxon>
        <taxon>Embryophyta</taxon>
        <taxon>Tracheophyta</taxon>
        <taxon>Spermatophyta</taxon>
        <taxon>Magnoliopsida</taxon>
        <taxon>eudicotyledons</taxon>
        <taxon>Gunneridae</taxon>
        <taxon>Pentapetalae</taxon>
        <taxon>asterids</taxon>
        <taxon>lamiids</taxon>
        <taxon>Lamiales</taxon>
        <taxon>Oleaceae</taxon>
        <taxon>Oleeae</taxon>
        <taxon>Fraxinus</taxon>
    </lineage>
</organism>
<sequence>MTLETCCTTCRDVSIFLLGQYFKTSFLVGIPDKVLDIIEMAVYGDVIRPGNHCRCRTVAGMLGPEIVPVPASCHEVMMSPCSIEELKHKARTATEPIWWNFQNRELSLQFISSCSV</sequence>
<accession>A0AAD1ZD47</accession>
<dbReference type="Proteomes" id="UP000834106">
    <property type="component" value="Chromosome 9"/>
</dbReference>
<dbReference type="EMBL" id="OU503044">
    <property type="protein sequence ID" value="CAI9767279.1"/>
    <property type="molecule type" value="Genomic_DNA"/>
</dbReference>
<dbReference type="AlphaFoldDB" id="A0AAD1ZD47"/>
<name>A0AAD1ZD47_9LAMI</name>
<gene>
    <name evidence="1" type="ORF">FPE_LOCUS14709</name>
</gene>
<reference evidence="1" key="1">
    <citation type="submission" date="2023-05" db="EMBL/GenBank/DDBJ databases">
        <authorList>
            <person name="Huff M."/>
        </authorList>
    </citation>
    <scope>NUCLEOTIDE SEQUENCE</scope>
</reference>
<keyword evidence="2" id="KW-1185">Reference proteome</keyword>
<evidence type="ECO:0000313" key="1">
    <source>
        <dbReference type="EMBL" id="CAI9767279.1"/>
    </source>
</evidence>
<protein>
    <submittedName>
        <fullName evidence="1">Uncharacterized protein</fullName>
    </submittedName>
</protein>